<evidence type="ECO:0000313" key="3">
    <source>
        <dbReference type="Ensembl" id="ENSACOP00000008618.1"/>
    </source>
</evidence>
<evidence type="ECO:0000256" key="1">
    <source>
        <dbReference type="SAM" id="MobiDB-lite"/>
    </source>
</evidence>
<evidence type="ECO:0000313" key="4">
    <source>
        <dbReference type="Proteomes" id="UP000694522"/>
    </source>
</evidence>
<dbReference type="Proteomes" id="UP000694522">
    <property type="component" value="Unplaced"/>
</dbReference>
<keyword evidence="2" id="KW-0472">Membrane</keyword>
<proteinExistence type="predicted"/>
<feature type="transmembrane region" description="Helical" evidence="2">
    <location>
        <begin position="7"/>
        <end position="30"/>
    </location>
</feature>
<feature type="region of interest" description="Disordered" evidence="1">
    <location>
        <begin position="35"/>
        <end position="77"/>
    </location>
</feature>
<keyword evidence="2" id="KW-1133">Transmembrane helix</keyword>
<protein>
    <submittedName>
        <fullName evidence="3">Uncharacterized protein</fullName>
    </submittedName>
</protein>
<dbReference type="Ensembl" id="ENSACOT00000008916.1">
    <property type="protein sequence ID" value="ENSACOP00000008618.1"/>
    <property type="gene ID" value="ENSACOG00000006020.1"/>
</dbReference>
<reference evidence="3" key="2">
    <citation type="submission" date="2025-09" db="UniProtKB">
        <authorList>
            <consortium name="Ensembl"/>
        </authorList>
    </citation>
    <scope>IDENTIFICATION</scope>
</reference>
<organism evidence="3 4">
    <name type="scientific">Amazona collaria</name>
    <name type="common">yellow-billed parrot</name>
    <dbReference type="NCBI Taxonomy" id="241587"/>
    <lineage>
        <taxon>Eukaryota</taxon>
        <taxon>Metazoa</taxon>
        <taxon>Chordata</taxon>
        <taxon>Craniata</taxon>
        <taxon>Vertebrata</taxon>
        <taxon>Euteleostomi</taxon>
        <taxon>Archelosauria</taxon>
        <taxon>Archosauria</taxon>
        <taxon>Dinosauria</taxon>
        <taxon>Saurischia</taxon>
        <taxon>Theropoda</taxon>
        <taxon>Coelurosauria</taxon>
        <taxon>Aves</taxon>
        <taxon>Neognathae</taxon>
        <taxon>Neoaves</taxon>
        <taxon>Telluraves</taxon>
        <taxon>Australaves</taxon>
        <taxon>Psittaciformes</taxon>
        <taxon>Psittacidae</taxon>
        <taxon>Amazona</taxon>
    </lineage>
</organism>
<sequence length="77" mass="8497">MDMAVDLYLAIPLLFTILALILASVFVRLWEANGEQPQEPLAAEPDKESVLRDQEARRERLLEKEGRGGRGGEGSGC</sequence>
<reference evidence="3" key="1">
    <citation type="submission" date="2025-08" db="UniProtKB">
        <authorList>
            <consortium name="Ensembl"/>
        </authorList>
    </citation>
    <scope>IDENTIFICATION</scope>
</reference>
<feature type="compositionally biased region" description="Basic and acidic residues" evidence="1">
    <location>
        <begin position="44"/>
        <end position="70"/>
    </location>
</feature>
<evidence type="ECO:0000256" key="2">
    <source>
        <dbReference type="SAM" id="Phobius"/>
    </source>
</evidence>
<keyword evidence="4" id="KW-1185">Reference proteome</keyword>
<dbReference type="AlphaFoldDB" id="A0A8B9FDN1"/>
<accession>A0A8B9FDN1</accession>
<name>A0A8B9FDN1_9PSIT</name>
<keyword evidence="2" id="KW-0812">Transmembrane</keyword>